<evidence type="ECO:0000313" key="2">
    <source>
        <dbReference type="EMBL" id="CAB4627987.1"/>
    </source>
</evidence>
<name>A0A6J6ITK8_9ZZZZ</name>
<gene>
    <name evidence="2" type="ORF">UFOPK1961_00573</name>
</gene>
<dbReference type="EMBL" id="CAEZVJ010000051">
    <property type="protein sequence ID" value="CAB4627987.1"/>
    <property type="molecule type" value="Genomic_DNA"/>
</dbReference>
<proteinExistence type="predicted"/>
<protein>
    <submittedName>
        <fullName evidence="2">Unannotated protein</fullName>
    </submittedName>
</protein>
<accession>A0A6J6ITK8</accession>
<evidence type="ECO:0000256" key="1">
    <source>
        <dbReference type="SAM" id="MobiDB-lite"/>
    </source>
</evidence>
<dbReference type="AlphaFoldDB" id="A0A6J6ITK8"/>
<feature type="region of interest" description="Disordered" evidence="1">
    <location>
        <begin position="146"/>
        <end position="176"/>
    </location>
</feature>
<sequence length="176" mass="19244">MVVGGDARTELCASFEFRSGLAIVEHARDSDVAQLLGVTLEPAATDRKVFRHPDGDTATVGDAFVLASNDHKCFKVLRAHGVEKFGPTGTARLPVGPNHRHSAGVFVSEFKVRGKDCANVLGVRQVFDRKQRSRVKPRHLRDKCTLPGRGQRGQESIQISHGSHCTESFGSEQSFH</sequence>
<feature type="compositionally biased region" description="Polar residues" evidence="1">
    <location>
        <begin position="153"/>
        <end position="176"/>
    </location>
</feature>
<organism evidence="2">
    <name type="scientific">freshwater metagenome</name>
    <dbReference type="NCBI Taxonomy" id="449393"/>
    <lineage>
        <taxon>unclassified sequences</taxon>
        <taxon>metagenomes</taxon>
        <taxon>ecological metagenomes</taxon>
    </lineage>
</organism>
<reference evidence="2" key="1">
    <citation type="submission" date="2020-05" db="EMBL/GenBank/DDBJ databases">
        <authorList>
            <person name="Chiriac C."/>
            <person name="Salcher M."/>
            <person name="Ghai R."/>
            <person name="Kavagutti S V."/>
        </authorList>
    </citation>
    <scope>NUCLEOTIDE SEQUENCE</scope>
</reference>